<dbReference type="Proteomes" id="UP000236291">
    <property type="component" value="Unassembled WGS sequence"/>
</dbReference>
<evidence type="ECO:0000256" key="1">
    <source>
        <dbReference type="SAM" id="MobiDB-lite"/>
    </source>
</evidence>
<protein>
    <submittedName>
        <fullName evidence="2">Uncharacterized protein</fullName>
    </submittedName>
</protein>
<accession>A0A2K3MB25</accession>
<reference evidence="2 3" key="1">
    <citation type="journal article" date="2014" name="Am. J. Bot.">
        <title>Genome assembly and annotation for red clover (Trifolium pratense; Fabaceae).</title>
        <authorList>
            <person name="Istvanek J."/>
            <person name="Jaros M."/>
            <person name="Krenek A."/>
            <person name="Repkova J."/>
        </authorList>
    </citation>
    <scope>NUCLEOTIDE SEQUENCE [LARGE SCALE GENOMIC DNA]</scope>
    <source>
        <strain evidence="3">cv. Tatra</strain>
        <tissue evidence="2">Young leaves</tissue>
    </source>
</reference>
<gene>
    <name evidence="2" type="ORF">L195_g044086</name>
</gene>
<name>A0A2K3MB25_TRIPR</name>
<organism evidence="2 3">
    <name type="scientific">Trifolium pratense</name>
    <name type="common">Red clover</name>
    <dbReference type="NCBI Taxonomy" id="57577"/>
    <lineage>
        <taxon>Eukaryota</taxon>
        <taxon>Viridiplantae</taxon>
        <taxon>Streptophyta</taxon>
        <taxon>Embryophyta</taxon>
        <taxon>Tracheophyta</taxon>
        <taxon>Spermatophyta</taxon>
        <taxon>Magnoliopsida</taxon>
        <taxon>eudicotyledons</taxon>
        <taxon>Gunneridae</taxon>
        <taxon>Pentapetalae</taxon>
        <taxon>rosids</taxon>
        <taxon>fabids</taxon>
        <taxon>Fabales</taxon>
        <taxon>Fabaceae</taxon>
        <taxon>Papilionoideae</taxon>
        <taxon>50 kb inversion clade</taxon>
        <taxon>NPAAA clade</taxon>
        <taxon>Hologalegina</taxon>
        <taxon>IRL clade</taxon>
        <taxon>Trifolieae</taxon>
        <taxon>Trifolium</taxon>
    </lineage>
</organism>
<feature type="compositionally biased region" description="Basic and acidic residues" evidence="1">
    <location>
        <begin position="13"/>
        <end position="25"/>
    </location>
</feature>
<sequence length="25" mass="2799">MEAIEQRANAADDDARVAQEKHCRA</sequence>
<dbReference type="AlphaFoldDB" id="A0A2K3MB25"/>
<reference evidence="2 3" key="2">
    <citation type="journal article" date="2017" name="Front. Plant Sci.">
        <title>Gene Classification and Mining of Molecular Markers Useful in Red Clover (Trifolium pratense) Breeding.</title>
        <authorList>
            <person name="Istvanek J."/>
            <person name="Dluhosova J."/>
            <person name="Dluhos P."/>
            <person name="Patkova L."/>
            <person name="Nedelnik J."/>
            <person name="Repkova J."/>
        </authorList>
    </citation>
    <scope>NUCLEOTIDE SEQUENCE [LARGE SCALE GENOMIC DNA]</scope>
    <source>
        <strain evidence="3">cv. Tatra</strain>
        <tissue evidence="2">Young leaves</tissue>
    </source>
</reference>
<comment type="caution">
    <text evidence="2">The sequence shown here is derived from an EMBL/GenBank/DDBJ whole genome shotgun (WGS) entry which is preliminary data.</text>
</comment>
<evidence type="ECO:0000313" key="3">
    <source>
        <dbReference type="Proteomes" id="UP000236291"/>
    </source>
</evidence>
<feature type="non-terminal residue" evidence="2">
    <location>
        <position position="25"/>
    </location>
</feature>
<feature type="region of interest" description="Disordered" evidence="1">
    <location>
        <begin position="1"/>
        <end position="25"/>
    </location>
</feature>
<dbReference type="EMBL" id="ASHM01055296">
    <property type="protein sequence ID" value="PNX87986.1"/>
    <property type="molecule type" value="Genomic_DNA"/>
</dbReference>
<proteinExistence type="predicted"/>
<evidence type="ECO:0000313" key="2">
    <source>
        <dbReference type="EMBL" id="PNX87986.1"/>
    </source>
</evidence>